<evidence type="ECO:0000256" key="1">
    <source>
        <dbReference type="SAM" id="MobiDB-lite"/>
    </source>
</evidence>
<organism evidence="2 3">
    <name type="scientific">Trapa incisa</name>
    <dbReference type="NCBI Taxonomy" id="236973"/>
    <lineage>
        <taxon>Eukaryota</taxon>
        <taxon>Viridiplantae</taxon>
        <taxon>Streptophyta</taxon>
        <taxon>Embryophyta</taxon>
        <taxon>Tracheophyta</taxon>
        <taxon>Spermatophyta</taxon>
        <taxon>Magnoliopsida</taxon>
        <taxon>eudicotyledons</taxon>
        <taxon>Gunneridae</taxon>
        <taxon>Pentapetalae</taxon>
        <taxon>rosids</taxon>
        <taxon>malvids</taxon>
        <taxon>Myrtales</taxon>
        <taxon>Lythraceae</taxon>
        <taxon>Trapa</taxon>
    </lineage>
</organism>
<dbReference type="PANTHER" id="PTHR36317:SF1">
    <property type="entry name" value="PROTEIN MULTIPLE CHLOROPLAST DIVISION SITE 1"/>
    <property type="match status" value="1"/>
</dbReference>
<feature type="compositionally biased region" description="Basic and acidic residues" evidence="1">
    <location>
        <begin position="65"/>
        <end position="74"/>
    </location>
</feature>
<feature type="compositionally biased region" description="Polar residues" evidence="1">
    <location>
        <begin position="78"/>
        <end position="89"/>
    </location>
</feature>
<keyword evidence="3" id="KW-1185">Reference proteome</keyword>
<evidence type="ECO:0000313" key="3">
    <source>
        <dbReference type="Proteomes" id="UP001345219"/>
    </source>
</evidence>
<evidence type="ECO:0000313" key="2">
    <source>
        <dbReference type="EMBL" id="KAK4746330.1"/>
    </source>
</evidence>
<accession>A0AAN7GHS0</accession>
<feature type="region of interest" description="Disordered" evidence="1">
    <location>
        <begin position="65"/>
        <end position="91"/>
    </location>
</feature>
<comment type="caution">
    <text evidence="2">The sequence shown here is derived from an EMBL/GenBank/DDBJ whole genome shotgun (WGS) entry which is preliminary data.</text>
</comment>
<dbReference type="GO" id="GO:0010020">
    <property type="term" value="P:chloroplast fission"/>
    <property type="evidence" value="ECO:0007669"/>
    <property type="project" value="InterPro"/>
</dbReference>
<dbReference type="AlphaFoldDB" id="A0AAN7GHS0"/>
<name>A0AAN7GHS0_9MYRT</name>
<proteinExistence type="predicted"/>
<sequence length="121" mass="13795">MIRPGNVYDLVRQVSRLINGRSPANHPFATITSDIDEDLAQIYIHQKHGVSFLIQAEFEELQRKLKPMQKERRAPLSLPNQSTPDSSGSWEKGWKQLLTQGSSELVEHPLIHKAHACMIKE</sequence>
<dbReference type="Proteomes" id="UP001345219">
    <property type="component" value="Chromosome 10"/>
</dbReference>
<dbReference type="GO" id="GO:0009706">
    <property type="term" value="C:chloroplast inner membrane"/>
    <property type="evidence" value="ECO:0007669"/>
    <property type="project" value="TreeGrafter"/>
</dbReference>
<dbReference type="PANTHER" id="PTHR36317">
    <property type="entry name" value="PROTEIN MULTIPLE CHLOROPLAST DIVISION SITE 1"/>
    <property type="match status" value="1"/>
</dbReference>
<dbReference type="InterPro" id="IPR034572">
    <property type="entry name" value="MCD1"/>
</dbReference>
<gene>
    <name evidence="2" type="ORF">SAY87_012642</name>
</gene>
<reference evidence="2 3" key="1">
    <citation type="journal article" date="2023" name="Hortic Res">
        <title>Pangenome of water caltrop reveals structural variations and asymmetric subgenome divergence after allopolyploidization.</title>
        <authorList>
            <person name="Zhang X."/>
            <person name="Chen Y."/>
            <person name="Wang L."/>
            <person name="Yuan Y."/>
            <person name="Fang M."/>
            <person name="Shi L."/>
            <person name="Lu R."/>
            <person name="Comes H.P."/>
            <person name="Ma Y."/>
            <person name="Chen Y."/>
            <person name="Huang G."/>
            <person name="Zhou Y."/>
            <person name="Zheng Z."/>
            <person name="Qiu Y."/>
        </authorList>
    </citation>
    <scope>NUCLEOTIDE SEQUENCE [LARGE SCALE GENOMIC DNA]</scope>
    <source>
        <tissue evidence="2">Roots</tissue>
    </source>
</reference>
<dbReference type="EMBL" id="JAXIOK010000021">
    <property type="protein sequence ID" value="KAK4746330.1"/>
    <property type="molecule type" value="Genomic_DNA"/>
</dbReference>
<protein>
    <submittedName>
        <fullName evidence="2">Uncharacterized protein</fullName>
    </submittedName>
</protein>